<dbReference type="Ensembl" id="ENSSGRT00000051598.1">
    <property type="protein sequence ID" value="ENSSGRP00000048269.1"/>
    <property type="gene ID" value="ENSSGRG00000025743.1"/>
</dbReference>
<evidence type="ECO:0000313" key="1">
    <source>
        <dbReference type="Ensembl" id="ENSSGRP00000048269.1"/>
    </source>
</evidence>
<name>A0A672NJ58_SINGR</name>
<dbReference type="AlphaFoldDB" id="A0A672NJ58"/>
<reference evidence="1" key="1">
    <citation type="submission" date="2025-08" db="UniProtKB">
        <authorList>
            <consortium name="Ensembl"/>
        </authorList>
    </citation>
    <scope>IDENTIFICATION</scope>
</reference>
<evidence type="ECO:0000313" key="2">
    <source>
        <dbReference type="Proteomes" id="UP000472262"/>
    </source>
</evidence>
<protein>
    <submittedName>
        <fullName evidence="1">Uncharacterized protein</fullName>
    </submittedName>
</protein>
<sequence length="53" mass="6230">MQAAPFQYDFYSEENAPKWRGLLVPSLNKKCIIVTHTMYCWLLLQISPSDLRL</sequence>
<keyword evidence="2" id="KW-1185">Reference proteome</keyword>
<proteinExistence type="predicted"/>
<dbReference type="Proteomes" id="UP000472262">
    <property type="component" value="Unassembled WGS sequence"/>
</dbReference>
<reference evidence="1" key="2">
    <citation type="submission" date="2025-09" db="UniProtKB">
        <authorList>
            <consortium name="Ensembl"/>
        </authorList>
    </citation>
    <scope>IDENTIFICATION</scope>
</reference>
<dbReference type="InParanoid" id="A0A672NJ58"/>
<organism evidence="1 2">
    <name type="scientific">Sinocyclocheilus grahami</name>
    <name type="common">Dianchi golden-line fish</name>
    <name type="synonym">Barbus grahami</name>
    <dbReference type="NCBI Taxonomy" id="75366"/>
    <lineage>
        <taxon>Eukaryota</taxon>
        <taxon>Metazoa</taxon>
        <taxon>Chordata</taxon>
        <taxon>Craniata</taxon>
        <taxon>Vertebrata</taxon>
        <taxon>Euteleostomi</taxon>
        <taxon>Actinopterygii</taxon>
        <taxon>Neopterygii</taxon>
        <taxon>Teleostei</taxon>
        <taxon>Ostariophysi</taxon>
        <taxon>Cypriniformes</taxon>
        <taxon>Cyprinidae</taxon>
        <taxon>Cyprininae</taxon>
        <taxon>Sinocyclocheilus</taxon>
    </lineage>
</organism>
<accession>A0A672NJ58</accession>